<evidence type="ECO:0000256" key="5">
    <source>
        <dbReference type="ARBA" id="ARBA00022679"/>
    </source>
</evidence>
<evidence type="ECO:0000259" key="18">
    <source>
        <dbReference type="PROSITE" id="PS50089"/>
    </source>
</evidence>
<dbReference type="InterPro" id="IPR053238">
    <property type="entry name" value="RING-H2_zinc_finger"/>
</dbReference>
<evidence type="ECO:0000256" key="3">
    <source>
        <dbReference type="ARBA" id="ARBA00004906"/>
    </source>
</evidence>
<name>A0A178UVZ2_ARATH</name>
<evidence type="ECO:0000256" key="12">
    <source>
        <dbReference type="ARBA" id="ARBA00023136"/>
    </source>
</evidence>
<keyword evidence="6 16" id="KW-0812">Transmembrane</keyword>
<comment type="catalytic activity">
    <reaction evidence="1">
        <text>S-ubiquitinyl-[E2 ubiquitin-conjugating enzyme]-L-cysteine + [acceptor protein]-L-lysine = [E2 ubiquitin-conjugating enzyme]-L-cysteine + N(6)-ubiquitinyl-[acceptor protein]-L-lysine.</text>
        <dbReference type="EC" id="2.3.2.27"/>
    </reaction>
</comment>
<feature type="transmembrane region" description="Helical" evidence="16">
    <location>
        <begin position="47"/>
        <end position="67"/>
    </location>
</feature>
<dbReference type="InterPro" id="IPR001841">
    <property type="entry name" value="Znf_RING"/>
</dbReference>
<keyword evidence="17" id="KW-0732">Signal</keyword>
<organism evidence="19 20">
    <name type="scientific">Arabidopsis thaliana</name>
    <name type="common">Mouse-ear cress</name>
    <dbReference type="NCBI Taxonomy" id="3702"/>
    <lineage>
        <taxon>Eukaryota</taxon>
        <taxon>Viridiplantae</taxon>
        <taxon>Streptophyta</taxon>
        <taxon>Embryophyta</taxon>
        <taxon>Tracheophyta</taxon>
        <taxon>Spermatophyta</taxon>
        <taxon>Magnoliopsida</taxon>
        <taxon>eudicotyledons</taxon>
        <taxon>Gunneridae</taxon>
        <taxon>Pentapetalae</taxon>
        <taxon>rosids</taxon>
        <taxon>malvids</taxon>
        <taxon>Brassicales</taxon>
        <taxon>Brassicaceae</taxon>
        <taxon>Camelineae</taxon>
        <taxon>Arabidopsis</taxon>
    </lineage>
</organism>
<evidence type="ECO:0000256" key="10">
    <source>
        <dbReference type="ARBA" id="ARBA00022833"/>
    </source>
</evidence>
<dbReference type="GO" id="GO:0008270">
    <property type="term" value="F:zinc ion binding"/>
    <property type="evidence" value="ECO:0007669"/>
    <property type="project" value="UniProtKB-KW"/>
</dbReference>
<gene>
    <name evidence="19" type="ordered locus">AXX17_At4g10450</name>
</gene>
<dbReference type="FunFam" id="3.30.40.10:FF:000187">
    <property type="entry name" value="E3 ubiquitin-protein ligase ATL6"/>
    <property type="match status" value="1"/>
</dbReference>
<feature type="compositionally biased region" description="Basic and acidic residues" evidence="15">
    <location>
        <begin position="340"/>
        <end position="357"/>
    </location>
</feature>
<keyword evidence="7" id="KW-0479">Metal-binding</keyword>
<dbReference type="CDD" id="cd16461">
    <property type="entry name" value="RING-H2_EL5-like"/>
    <property type="match status" value="1"/>
</dbReference>
<evidence type="ECO:0000256" key="15">
    <source>
        <dbReference type="SAM" id="MobiDB-lite"/>
    </source>
</evidence>
<dbReference type="PANTHER" id="PTHR14155">
    <property type="entry name" value="RING FINGER DOMAIN-CONTAINING"/>
    <property type="match status" value="1"/>
</dbReference>
<evidence type="ECO:0000256" key="11">
    <source>
        <dbReference type="ARBA" id="ARBA00022989"/>
    </source>
</evidence>
<dbReference type="Gene3D" id="3.30.40.10">
    <property type="entry name" value="Zinc/RING finger domain, C3HC4 (zinc finger)"/>
    <property type="match status" value="1"/>
</dbReference>
<keyword evidence="11 16" id="KW-1133">Transmembrane helix</keyword>
<dbReference type="ExpressionAtlas" id="A0A178UVZ2">
    <property type="expression patterns" value="baseline and differential"/>
</dbReference>
<feature type="compositionally biased region" description="Polar residues" evidence="15">
    <location>
        <begin position="198"/>
        <end position="210"/>
    </location>
</feature>
<sequence length="357" mass="40023">MTIFTRDFSHRILACVLLPLFLFQCLPYVTCQQGSESAGRNGKSKESSIIGIVLLSLFLLLLVVYCLNYGCCIEENETGGHEMLHSRVRRGIDKDVIESFPAFLYSEVKAFKIGNGGVECAICLCEFEDEESLRWMPPCSHTFHANCIDEWLSSRSTCPVCRANLSLKSGDSFPHPSMDVETGNAQRGVQESPDERSLTGSSVTCNNNANYTTPRSRSTGLLSSWHVPELFLPRSHSTGHSLVQPCQNIDRFTLQLPEEVQRQLVSLNLIKRSHIALPRARSSRQGYRSGSVGNERTGFSQGRQTLRRAISTSLSFSFQPAPVRSTLDRDNLMRETSQANDKDFGERSFQRLMPEKN</sequence>
<dbReference type="PROSITE" id="PS50089">
    <property type="entry name" value="ZF_RING_2"/>
    <property type="match status" value="1"/>
</dbReference>
<comment type="caution">
    <text evidence="19">The sequence shown here is derived from an EMBL/GenBank/DDBJ whole genome shotgun (WGS) entry which is preliminary data.</text>
</comment>
<evidence type="ECO:0000256" key="2">
    <source>
        <dbReference type="ARBA" id="ARBA00004167"/>
    </source>
</evidence>
<dbReference type="EMBL" id="LUHQ01000004">
    <property type="protein sequence ID" value="OAO97517.1"/>
    <property type="molecule type" value="Genomic_DNA"/>
</dbReference>
<dbReference type="EC" id="2.3.2.27" evidence="4"/>
<evidence type="ECO:0000256" key="17">
    <source>
        <dbReference type="SAM" id="SignalP"/>
    </source>
</evidence>
<comment type="pathway">
    <text evidence="3">Protein modification; protein ubiquitination.</text>
</comment>
<comment type="similarity">
    <text evidence="13">Belongs to the RING-type zinc finger family. ATL subfamily.</text>
</comment>
<feature type="signal peptide" evidence="17">
    <location>
        <begin position="1"/>
        <end position="31"/>
    </location>
</feature>
<dbReference type="InterPro" id="IPR013083">
    <property type="entry name" value="Znf_RING/FYVE/PHD"/>
</dbReference>
<keyword evidence="12 16" id="KW-0472">Membrane</keyword>
<feature type="chain" id="PRO_5008094361" description="RING-type E3 ubiquitin transferase" evidence="17">
    <location>
        <begin position="32"/>
        <end position="357"/>
    </location>
</feature>
<evidence type="ECO:0000256" key="14">
    <source>
        <dbReference type="PROSITE-ProRule" id="PRU00175"/>
    </source>
</evidence>
<reference evidence="20" key="1">
    <citation type="journal article" date="2016" name="Proc. Natl. Acad. Sci. U.S.A.">
        <title>Chromosome-level assembly of Arabidopsis thaliana Ler reveals the extent of translocation and inversion polymorphisms.</title>
        <authorList>
            <person name="Zapata L."/>
            <person name="Ding J."/>
            <person name="Willing E.M."/>
            <person name="Hartwig B."/>
            <person name="Bezdan D."/>
            <person name="Jiao W.B."/>
            <person name="Patel V."/>
            <person name="Velikkakam James G."/>
            <person name="Koornneef M."/>
            <person name="Ossowski S."/>
            <person name="Schneeberger K."/>
        </authorList>
    </citation>
    <scope>NUCLEOTIDE SEQUENCE [LARGE SCALE GENOMIC DNA]</scope>
    <source>
        <strain evidence="20">cv. Landsberg erecta</strain>
    </source>
</reference>
<keyword evidence="10" id="KW-0862">Zinc</keyword>
<accession>A0A178UVZ2</accession>
<evidence type="ECO:0000256" key="4">
    <source>
        <dbReference type="ARBA" id="ARBA00012483"/>
    </source>
</evidence>
<keyword evidence="8 14" id="KW-0863">Zinc-finger</keyword>
<dbReference type="PANTHER" id="PTHR14155:SF547">
    <property type="entry name" value="RING-H2 FINGER PROTEIN ATL35-RELATED"/>
    <property type="match status" value="1"/>
</dbReference>
<proteinExistence type="inferred from homology"/>
<dbReference type="SUPFAM" id="SSF57850">
    <property type="entry name" value="RING/U-box"/>
    <property type="match status" value="1"/>
</dbReference>
<feature type="compositionally biased region" description="Polar residues" evidence="15">
    <location>
        <begin position="283"/>
        <end position="304"/>
    </location>
</feature>
<protein>
    <recommendedName>
        <fullName evidence="4">RING-type E3 ubiquitin transferase</fullName>
        <ecNumber evidence="4">2.3.2.27</ecNumber>
    </recommendedName>
</protein>
<feature type="region of interest" description="Disordered" evidence="15">
    <location>
        <begin position="327"/>
        <end position="357"/>
    </location>
</feature>
<evidence type="ECO:0000256" key="9">
    <source>
        <dbReference type="ARBA" id="ARBA00022786"/>
    </source>
</evidence>
<dbReference type="Proteomes" id="UP000078284">
    <property type="component" value="Chromosome 4"/>
</dbReference>
<dbReference type="AlphaFoldDB" id="A0A178UVZ2"/>
<feature type="region of interest" description="Disordered" evidence="15">
    <location>
        <begin position="172"/>
        <end position="210"/>
    </location>
</feature>
<keyword evidence="9" id="KW-0833">Ubl conjugation pathway</keyword>
<dbReference type="Pfam" id="PF13639">
    <property type="entry name" value="zf-RING_2"/>
    <property type="match status" value="1"/>
</dbReference>
<evidence type="ECO:0000256" key="6">
    <source>
        <dbReference type="ARBA" id="ARBA00022692"/>
    </source>
</evidence>
<feature type="domain" description="RING-type" evidence="18">
    <location>
        <begin position="120"/>
        <end position="162"/>
    </location>
</feature>
<evidence type="ECO:0000256" key="8">
    <source>
        <dbReference type="ARBA" id="ARBA00022771"/>
    </source>
</evidence>
<dbReference type="GO" id="GO:0061630">
    <property type="term" value="F:ubiquitin protein ligase activity"/>
    <property type="evidence" value="ECO:0007669"/>
    <property type="project" value="UniProtKB-EC"/>
</dbReference>
<evidence type="ECO:0000313" key="19">
    <source>
        <dbReference type="EMBL" id="OAO97517.1"/>
    </source>
</evidence>
<evidence type="ECO:0000256" key="16">
    <source>
        <dbReference type="SAM" id="Phobius"/>
    </source>
</evidence>
<evidence type="ECO:0000256" key="1">
    <source>
        <dbReference type="ARBA" id="ARBA00000900"/>
    </source>
</evidence>
<evidence type="ECO:0000256" key="13">
    <source>
        <dbReference type="ARBA" id="ARBA00024209"/>
    </source>
</evidence>
<comment type="subcellular location">
    <subcellularLocation>
        <location evidence="2">Membrane</location>
        <topology evidence="2">Single-pass membrane protein</topology>
    </subcellularLocation>
</comment>
<feature type="region of interest" description="Disordered" evidence="15">
    <location>
        <begin position="281"/>
        <end position="304"/>
    </location>
</feature>
<evidence type="ECO:0000313" key="20">
    <source>
        <dbReference type="Proteomes" id="UP000078284"/>
    </source>
</evidence>
<keyword evidence="5" id="KW-0808">Transferase</keyword>
<evidence type="ECO:0000256" key="7">
    <source>
        <dbReference type="ARBA" id="ARBA00022723"/>
    </source>
</evidence>
<dbReference type="GO" id="GO:0016020">
    <property type="term" value="C:membrane"/>
    <property type="evidence" value="ECO:0007669"/>
    <property type="project" value="UniProtKB-SubCell"/>
</dbReference>
<dbReference type="SMART" id="SM00184">
    <property type="entry name" value="RING"/>
    <property type="match status" value="1"/>
</dbReference>